<dbReference type="EMBL" id="MU273971">
    <property type="protein sequence ID" value="KAI0027187.1"/>
    <property type="molecule type" value="Genomic_DNA"/>
</dbReference>
<evidence type="ECO:0000313" key="1">
    <source>
        <dbReference type="EMBL" id="KAI0027187.1"/>
    </source>
</evidence>
<evidence type="ECO:0000313" key="2">
    <source>
        <dbReference type="Proteomes" id="UP000814128"/>
    </source>
</evidence>
<name>A0ACB8Q6C8_9AGAM</name>
<protein>
    <submittedName>
        <fullName evidence="1">Cytochrome P450</fullName>
    </submittedName>
</protein>
<reference evidence="1" key="2">
    <citation type="journal article" date="2022" name="New Phytol.">
        <title>Evolutionary transition to the ectomycorrhizal habit in the genomes of a hyperdiverse lineage of mushroom-forming fungi.</title>
        <authorList>
            <person name="Looney B."/>
            <person name="Miyauchi S."/>
            <person name="Morin E."/>
            <person name="Drula E."/>
            <person name="Courty P.E."/>
            <person name="Kohler A."/>
            <person name="Kuo A."/>
            <person name="LaButti K."/>
            <person name="Pangilinan J."/>
            <person name="Lipzen A."/>
            <person name="Riley R."/>
            <person name="Andreopoulos W."/>
            <person name="He G."/>
            <person name="Johnson J."/>
            <person name="Nolan M."/>
            <person name="Tritt A."/>
            <person name="Barry K.W."/>
            <person name="Grigoriev I.V."/>
            <person name="Nagy L.G."/>
            <person name="Hibbett D."/>
            <person name="Henrissat B."/>
            <person name="Matheny P.B."/>
            <person name="Labbe J."/>
            <person name="Martin F.M."/>
        </authorList>
    </citation>
    <scope>NUCLEOTIDE SEQUENCE</scope>
    <source>
        <strain evidence="1">EC-137</strain>
    </source>
</reference>
<gene>
    <name evidence="1" type="ORF">K488DRAFT_91177</name>
</gene>
<dbReference type="Proteomes" id="UP000814128">
    <property type="component" value="Unassembled WGS sequence"/>
</dbReference>
<accession>A0ACB8Q6C8</accession>
<proteinExistence type="predicted"/>
<sequence length="539" mass="60465">MPGPSPPPSPLPTSLRIAEDDSQEPTTMKLNASTALVIAIPLVALYILRRVREYKRARADIGGLRGITQLLGPGSAFGIALARLRERPWDAIARGFRPFAESGWDAVAIVSLFPTLKLTVDIVDPAAAKEVMNDRARFPKPLEFYRHVRFFGPNIVATEGAQWKRHRRVVAPAFAEKNYRLVWDEAGRIVQELLDHAWGRAEVVELKNGIDVTVPITLYVIASAGFGKRISWADESGPPAGHSMTFKQAIHAVSSNVFAKVLYPRWVMGATKHLRHLRDAFDDFEKYIYEMIDERRVGEKRPERADLFSNLLQATEADGDADSRLSDQELAANVFIFLLAGHETTAHTLCFCLAYLALYPHEQDRLYEEVKSVLPGLDTPPAYEDMARLPYALACFYETLRILPAAPGVGKITTQDEAITISSTDGAERRTVPLPKGTYVAINMAAMHRHPRYWNEPDEFKPERFLGDWPRDAFTPFSAGPRSCIGRRFSETEAVVILSMLVLHYRVSIAGEKPERVLRSKPGMTTTPVRVPLTFTRRY</sequence>
<comment type="caution">
    <text evidence="1">The sequence shown here is derived from an EMBL/GenBank/DDBJ whole genome shotgun (WGS) entry which is preliminary data.</text>
</comment>
<organism evidence="1 2">
    <name type="scientific">Vararia minispora EC-137</name>
    <dbReference type="NCBI Taxonomy" id="1314806"/>
    <lineage>
        <taxon>Eukaryota</taxon>
        <taxon>Fungi</taxon>
        <taxon>Dikarya</taxon>
        <taxon>Basidiomycota</taxon>
        <taxon>Agaricomycotina</taxon>
        <taxon>Agaricomycetes</taxon>
        <taxon>Russulales</taxon>
        <taxon>Lachnocladiaceae</taxon>
        <taxon>Vararia</taxon>
    </lineage>
</organism>
<reference evidence="1" key="1">
    <citation type="submission" date="2021-02" db="EMBL/GenBank/DDBJ databases">
        <authorList>
            <consortium name="DOE Joint Genome Institute"/>
            <person name="Ahrendt S."/>
            <person name="Looney B.P."/>
            <person name="Miyauchi S."/>
            <person name="Morin E."/>
            <person name="Drula E."/>
            <person name="Courty P.E."/>
            <person name="Chicoki N."/>
            <person name="Fauchery L."/>
            <person name="Kohler A."/>
            <person name="Kuo A."/>
            <person name="Labutti K."/>
            <person name="Pangilinan J."/>
            <person name="Lipzen A."/>
            <person name="Riley R."/>
            <person name="Andreopoulos W."/>
            <person name="He G."/>
            <person name="Johnson J."/>
            <person name="Barry K.W."/>
            <person name="Grigoriev I.V."/>
            <person name="Nagy L."/>
            <person name="Hibbett D."/>
            <person name="Henrissat B."/>
            <person name="Matheny P.B."/>
            <person name="Labbe J."/>
            <person name="Martin F."/>
        </authorList>
    </citation>
    <scope>NUCLEOTIDE SEQUENCE</scope>
    <source>
        <strain evidence="1">EC-137</strain>
    </source>
</reference>
<keyword evidence="2" id="KW-1185">Reference proteome</keyword>